<reference evidence="2" key="1">
    <citation type="journal article" date="2014" name="Int. J. Syst. Evol. Microbiol.">
        <title>Complete genome sequence of Corynebacterium casei LMG S-19264T (=DSM 44701T), isolated from a smear-ripened cheese.</title>
        <authorList>
            <consortium name="US DOE Joint Genome Institute (JGI-PGF)"/>
            <person name="Walter F."/>
            <person name="Albersmeier A."/>
            <person name="Kalinowski J."/>
            <person name="Ruckert C."/>
        </authorList>
    </citation>
    <scope>NUCLEOTIDE SEQUENCE</scope>
    <source>
        <strain evidence="2">CGMCC 4.7201</strain>
    </source>
</reference>
<dbReference type="InterPro" id="IPR052519">
    <property type="entry name" value="Euk-type_GlcNAc_Kinase"/>
</dbReference>
<feature type="domain" description="ATPase BadF/BadG/BcrA/BcrD type" evidence="1">
    <location>
        <begin position="12"/>
        <end position="302"/>
    </location>
</feature>
<comment type="caution">
    <text evidence="2">The sequence shown here is derived from an EMBL/GenBank/DDBJ whole genome shotgun (WGS) entry which is preliminary data.</text>
</comment>
<sequence>MTGAAVPGGWVLGVDSGGTGVRVALARDGVVLGERRMPVAVRTSASGIDAAAMLDLVLPAAADLIGGAGAGPLTAAAMGAAGMVSLGDGLRAAVPRALGEAFGARVVALAGDAVTAYAGALGNRSGAVVAAGTGLIALGTDLRGPWRRVDGWGHLLGDCGSGAWIGRAGLEAAMRAHDGRRGGSKPLLAALEAVFGPAASMPGRLYPRADRPAVLASFVPEVARCAAEGDPVAADVLERAAGHIADAAAAACPPGQDRAVACTGGVFGIGEPLLRPFREELARLCPRARVVAAEGDPLLGAVRIASALADGTLRLPVEEPLLTVTAQPDTGGRTSTGGR</sequence>
<evidence type="ECO:0000313" key="2">
    <source>
        <dbReference type="EMBL" id="GGO91042.1"/>
    </source>
</evidence>
<evidence type="ECO:0000259" key="1">
    <source>
        <dbReference type="Pfam" id="PF01869"/>
    </source>
</evidence>
<dbReference type="InterPro" id="IPR002731">
    <property type="entry name" value="ATPase_BadF"/>
</dbReference>
<protein>
    <recommendedName>
        <fullName evidence="1">ATPase BadF/BadG/BcrA/BcrD type domain-containing protein</fullName>
    </recommendedName>
</protein>
<dbReference type="AlphaFoldDB" id="A0A917ZUM3"/>
<dbReference type="Gene3D" id="3.30.420.40">
    <property type="match status" value="2"/>
</dbReference>
<accession>A0A917ZUM3</accession>
<dbReference type="Pfam" id="PF01869">
    <property type="entry name" value="BcrAD_BadFG"/>
    <property type="match status" value="1"/>
</dbReference>
<proteinExistence type="predicted"/>
<dbReference type="InterPro" id="IPR043129">
    <property type="entry name" value="ATPase_NBD"/>
</dbReference>
<dbReference type="PANTHER" id="PTHR43190:SF3">
    <property type="entry name" value="N-ACETYL-D-GLUCOSAMINE KINASE"/>
    <property type="match status" value="1"/>
</dbReference>
<gene>
    <name evidence="2" type="ORF">GCM10012280_38000</name>
</gene>
<dbReference type="EMBL" id="BMMS01000015">
    <property type="protein sequence ID" value="GGO91042.1"/>
    <property type="molecule type" value="Genomic_DNA"/>
</dbReference>
<dbReference type="RefSeq" id="WP_229698558.1">
    <property type="nucleotide sequence ID" value="NZ_BMMS01000015.1"/>
</dbReference>
<evidence type="ECO:0000313" key="3">
    <source>
        <dbReference type="Proteomes" id="UP000641932"/>
    </source>
</evidence>
<reference evidence="2" key="2">
    <citation type="submission" date="2020-09" db="EMBL/GenBank/DDBJ databases">
        <authorList>
            <person name="Sun Q."/>
            <person name="Zhou Y."/>
        </authorList>
    </citation>
    <scope>NUCLEOTIDE SEQUENCE</scope>
    <source>
        <strain evidence="2">CGMCC 4.7201</strain>
    </source>
</reference>
<keyword evidence="3" id="KW-1185">Reference proteome</keyword>
<dbReference type="Proteomes" id="UP000641932">
    <property type="component" value="Unassembled WGS sequence"/>
</dbReference>
<organism evidence="2 3">
    <name type="scientific">Wenjunlia tyrosinilytica</name>
    <dbReference type="NCBI Taxonomy" id="1544741"/>
    <lineage>
        <taxon>Bacteria</taxon>
        <taxon>Bacillati</taxon>
        <taxon>Actinomycetota</taxon>
        <taxon>Actinomycetes</taxon>
        <taxon>Kitasatosporales</taxon>
        <taxon>Streptomycetaceae</taxon>
        <taxon>Wenjunlia</taxon>
    </lineage>
</organism>
<dbReference type="PANTHER" id="PTHR43190">
    <property type="entry name" value="N-ACETYL-D-GLUCOSAMINE KINASE"/>
    <property type="match status" value="1"/>
</dbReference>
<name>A0A917ZUM3_9ACTN</name>
<dbReference type="SUPFAM" id="SSF53067">
    <property type="entry name" value="Actin-like ATPase domain"/>
    <property type="match status" value="2"/>
</dbReference>